<evidence type="ECO:0000256" key="2">
    <source>
        <dbReference type="ARBA" id="ARBA00022801"/>
    </source>
</evidence>
<evidence type="ECO:0000256" key="4">
    <source>
        <dbReference type="RuleBase" id="RU004335"/>
    </source>
</evidence>
<evidence type="ECO:0000313" key="6">
    <source>
        <dbReference type="Proteomes" id="UP001177003"/>
    </source>
</evidence>
<dbReference type="InterPro" id="IPR000490">
    <property type="entry name" value="Glyco_hydro_17"/>
</dbReference>
<evidence type="ECO:0008006" key="7">
    <source>
        <dbReference type="Google" id="ProtNLM"/>
    </source>
</evidence>
<evidence type="ECO:0000313" key="5">
    <source>
        <dbReference type="EMBL" id="CAI9284019.1"/>
    </source>
</evidence>
<proteinExistence type="inferred from homology"/>
<protein>
    <recommendedName>
        <fullName evidence="7">Glucan endo-1,3-beta-D-glucosidase</fullName>
    </recommendedName>
</protein>
<gene>
    <name evidence="5" type="ORF">LSALG_LOCUS23576</name>
</gene>
<dbReference type="Proteomes" id="UP001177003">
    <property type="component" value="Chromosome 5"/>
</dbReference>
<dbReference type="GO" id="GO:0004553">
    <property type="term" value="F:hydrolase activity, hydrolyzing O-glycosyl compounds"/>
    <property type="evidence" value="ECO:0007669"/>
    <property type="project" value="InterPro"/>
</dbReference>
<name>A0AA36E5E2_LACSI</name>
<organism evidence="5 6">
    <name type="scientific">Lactuca saligna</name>
    <name type="common">Willowleaf lettuce</name>
    <dbReference type="NCBI Taxonomy" id="75948"/>
    <lineage>
        <taxon>Eukaryota</taxon>
        <taxon>Viridiplantae</taxon>
        <taxon>Streptophyta</taxon>
        <taxon>Embryophyta</taxon>
        <taxon>Tracheophyta</taxon>
        <taxon>Spermatophyta</taxon>
        <taxon>Magnoliopsida</taxon>
        <taxon>eudicotyledons</taxon>
        <taxon>Gunneridae</taxon>
        <taxon>Pentapetalae</taxon>
        <taxon>asterids</taxon>
        <taxon>campanulids</taxon>
        <taxon>Asterales</taxon>
        <taxon>Asteraceae</taxon>
        <taxon>Cichorioideae</taxon>
        <taxon>Cichorieae</taxon>
        <taxon>Lactucinae</taxon>
        <taxon>Lactuca</taxon>
    </lineage>
</organism>
<evidence type="ECO:0000256" key="3">
    <source>
        <dbReference type="ARBA" id="ARBA00023295"/>
    </source>
</evidence>
<keyword evidence="3" id="KW-0326">Glycosidase</keyword>
<keyword evidence="2" id="KW-0378">Hydrolase</keyword>
<keyword evidence="6" id="KW-1185">Reference proteome</keyword>
<dbReference type="SUPFAM" id="SSF51445">
    <property type="entry name" value="(Trans)glycosidases"/>
    <property type="match status" value="1"/>
</dbReference>
<dbReference type="PANTHER" id="PTHR32227">
    <property type="entry name" value="GLUCAN ENDO-1,3-BETA-GLUCOSIDASE BG1-RELATED-RELATED"/>
    <property type="match status" value="1"/>
</dbReference>
<evidence type="ECO:0000256" key="1">
    <source>
        <dbReference type="ARBA" id="ARBA00008773"/>
    </source>
</evidence>
<dbReference type="InterPro" id="IPR017853">
    <property type="entry name" value="GH"/>
</dbReference>
<dbReference type="InterPro" id="IPR044965">
    <property type="entry name" value="Glyco_hydro_17_plant"/>
</dbReference>
<accession>A0AA36E5E2</accession>
<comment type="similarity">
    <text evidence="1 4">Belongs to the glycosyl hydrolase 17 family.</text>
</comment>
<dbReference type="EMBL" id="OX465081">
    <property type="protein sequence ID" value="CAI9284019.1"/>
    <property type="molecule type" value="Genomic_DNA"/>
</dbReference>
<dbReference type="Gene3D" id="3.20.20.80">
    <property type="entry name" value="Glycosidases"/>
    <property type="match status" value="1"/>
</dbReference>
<reference evidence="5" key="1">
    <citation type="submission" date="2023-04" db="EMBL/GenBank/DDBJ databases">
        <authorList>
            <person name="Vijverberg K."/>
            <person name="Xiong W."/>
            <person name="Schranz E."/>
        </authorList>
    </citation>
    <scope>NUCLEOTIDE SEQUENCE</scope>
</reference>
<dbReference type="AlphaFoldDB" id="A0AA36E5E2"/>
<sequence length="124" mass="13561">MAIVTGSDPNSIIGVGINWGTMTNHQLSADKIEVMVAIPNFMLLDISQDPSYTDYWVDANITTYAYPGGVDIKYVAVGNEPFLKAYNATYFQITLPALKNVQNALTRAGFGNLIDFYIAISTKS</sequence>
<dbReference type="Pfam" id="PF00332">
    <property type="entry name" value="Glyco_hydro_17"/>
    <property type="match status" value="1"/>
</dbReference>
<dbReference type="GO" id="GO:0005975">
    <property type="term" value="P:carbohydrate metabolic process"/>
    <property type="evidence" value="ECO:0007669"/>
    <property type="project" value="InterPro"/>
</dbReference>